<dbReference type="RefSeq" id="WP_241274475.1">
    <property type="nucleotide sequence ID" value="NZ_JAKZGS010000004.1"/>
</dbReference>
<proteinExistence type="predicted"/>
<protein>
    <recommendedName>
        <fullName evidence="4">Lipoprotein</fullName>
    </recommendedName>
</protein>
<dbReference type="Proteomes" id="UP001165488">
    <property type="component" value="Unassembled WGS sequence"/>
</dbReference>
<keyword evidence="1" id="KW-0732">Signal</keyword>
<feature type="chain" id="PRO_5047017651" description="Lipoprotein" evidence="1">
    <location>
        <begin position="29"/>
        <end position="260"/>
    </location>
</feature>
<evidence type="ECO:0008006" key="4">
    <source>
        <dbReference type="Google" id="ProtNLM"/>
    </source>
</evidence>
<feature type="signal peptide" evidence="1">
    <location>
        <begin position="1"/>
        <end position="28"/>
    </location>
</feature>
<keyword evidence="3" id="KW-1185">Reference proteome</keyword>
<accession>A0ABS9UMZ0</accession>
<evidence type="ECO:0000313" key="2">
    <source>
        <dbReference type="EMBL" id="MCH7397966.1"/>
    </source>
</evidence>
<organism evidence="2 3">
    <name type="scientific">Belliella calami</name>
    <dbReference type="NCBI Taxonomy" id="2923436"/>
    <lineage>
        <taxon>Bacteria</taxon>
        <taxon>Pseudomonadati</taxon>
        <taxon>Bacteroidota</taxon>
        <taxon>Cytophagia</taxon>
        <taxon>Cytophagales</taxon>
        <taxon>Cyclobacteriaceae</taxon>
        <taxon>Belliella</taxon>
    </lineage>
</organism>
<dbReference type="PROSITE" id="PS51257">
    <property type="entry name" value="PROKAR_LIPOPROTEIN"/>
    <property type="match status" value="1"/>
</dbReference>
<gene>
    <name evidence="2" type="ORF">MM236_08195</name>
</gene>
<evidence type="ECO:0000256" key="1">
    <source>
        <dbReference type="SAM" id="SignalP"/>
    </source>
</evidence>
<dbReference type="EMBL" id="JAKZGS010000004">
    <property type="protein sequence ID" value="MCH7397966.1"/>
    <property type="molecule type" value="Genomic_DNA"/>
</dbReference>
<comment type="caution">
    <text evidence="2">The sequence shown here is derived from an EMBL/GenBank/DDBJ whole genome shotgun (WGS) entry which is preliminary data.</text>
</comment>
<reference evidence="2" key="1">
    <citation type="submission" date="2022-03" db="EMBL/GenBank/DDBJ databases">
        <title>De novo assembled genomes of Belliella spp. (Cyclobacteriaceae) strains.</title>
        <authorList>
            <person name="Szabo A."/>
            <person name="Korponai K."/>
            <person name="Felfoldi T."/>
        </authorList>
    </citation>
    <scope>NUCLEOTIDE SEQUENCE</scope>
    <source>
        <strain evidence="2">DSM 107340</strain>
    </source>
</reference>
<sequence>MKMKILMKNYQKIAFALAIGLISFSCTEDDDVNANEPQSNVALSATASNNNTAGARINERVNVNGFEVSQFSVGTKDVEMKYAAKADLLAGISIGDITFKTNVNTTFHTEASKSRNLILVNNGNVAVSTLAEGRSPDGNYTEVDFRLFKKTEGNENDPMFEKSLWIAGEIDGKVATIWLTNEKLLKAKSENATGIEVDGETEMVLTFDMSKLFAGIDFSTAVDANSDGRIDIGPNSADGNATILSRIESNIESSVVLKKK</sequence>
<name>A0ABS9UMZ0_9BACT</name>
<evidence type="ECO:0000313" key="3">
    <source>
        <dbReference type="Proteomes" id="UP001165488"/>
    </source>
</evidence>